<keyword evidence="1" id="KW-0812">Transmembrane</keyword>
<dbReference type="Proteomes" id="UP000822688">
    <property type="component" value="Chromosome 12"/>
</dbReference>
<dbReference type="EMBL" id="CM026433">
    <property type="protein sequence ID" value="KAG0553855.1"/>
    <property type="molecule type" value="Genomic_DNA"/>
</dbReference>
<dbReference type="GO" id="GO:0031969">
    <property type="term" value="C:chloroplast membrane"/>
    <property type="evidence" value="ECO:0007669"/>
    <property type="project" value="TreeGrafter"/>
</dbReference>
<evidence type="ECO:0000313" key="2">
    <source>
        <dbReference type="EMBL" id="KAG0553855.1"/>
    </source>
</evidence>
<keyword evidence="1" id="KW-0472">Membrane</keyword>
<accession>A0A8T0G4L7</accession>
<evidence type="ECO:0008006" key="4">
    <source>
        <dbReference type="Google" id="ProtNLM"/>
    </source>
</evidence>
<feature type="transmembrane region" description="Helical" evidence="1">
    <location>
        <begin position="248"/>
        <end position="269"/>
    </location>
</feature>
<evidence type="ECO:0000313" key="3">
    <source>
        <dbReference type="Proteomes" id="UP000822688"/>
    </source>
</evidence>
<protein>
    <recommendedName>
        <fullName evidence="4">Protein CHAPERONE-LIKE PROTEIN OF POR1, chloroplastic</fullName>
    </recommendedName>
</protein>
<dbReference type="InterPro" id="IPR021788">
    <property type="entry name" value="CPP1-like"/>
</dbReference>
<dbReference type="SUPFAM" id="SSF46565">
    <property type="entry name" value="Chaperone J-domain"/>
    <property type="match status" value="1"/>
</dbReference>
<keyword evidence="1" id="KW-1133">Transmembrane helix</keyword>
<keyword evidence="3" id="KW-1185">Reference proteome</keyword>
<dbReference type="OrthoDB" id="2014563at2759"/>
<evidence type="ECO:0000256" key="1">
    <source>
        <dbReference type="SAM" id="Phobius"/>
    </source>
</evidence>
<reference evidence="2" key="1">
    <citation type="submission" date="2020-06" db="EMBL/GenBank/DDBJ databases">
        <title>WGS assembly of Ceratodon purpureus strain R40.</title>
        <authorList>
            <person name="Carey S.B."/>
            <person name="Jenkins J."/>
            <person name="Shu S."/>
            <person name="Lovell J.T."/>
            <person name="Sreedasyam A."/>
            <person name="Maumus F."/>
            <person name="Tiley G.P."/>
            <person name="Fernandez-Pozo N."/>
            <person name="Barry K."/>
            <person name="Chen C."/>
            <person name="Wang M."/>
            <person name="Lipzen A."/>
            <person name="Daum C."/>
            <person name="Saski C.A."/>
            <person name="Payton A.C."/>
            <person name="Mcbreen J.C."/>
            <person name="Conrad R.E."/>
            <person name="Kollar L.M."/>
            <person name="Olsson S."/>
            <person name="Huttunen S."/>
            <person name="Landis J.B."/>
            <person name="Wickett N.J."/>
            <person name="Johnson M.G."/>
            <person name="Rensing S.A."/>
            <person name="Grimwood J."/>
            <person name="Schmutz J."/>
            <person name="Mcdaniel S.F."/>
        </authorList>
    </citation>
    <scope>NUCLEOTIDE SEQUENCE</scope>
    <source>
        <strain evidence="2">R40</strain>
    </source>
</reference>
<dbReference type="PANTHER" id="PTHR33372">
    <property type="match status" value="1"/>
</dbReference>
<proteinExistence type="predicted"/>
<sequence length="299" mass="33653">MAALSDNLTCSLMRGNSNPLPKINGSTSFSVTYSFEPSMLYNVKRSKCSVHARAAKQSGQLSHSLRTDESLGTAVRKSWPRQQFSKRLVCSAMDASMGGSDPVFPRMNVRDPYKRLGINREAGEEEVREARSYLASQYSGDAKSMESIESAYDKIMMEKLREYQKLQSNPIKKKEAKPLPAWMQKIVNMYQVPNKDVILKRAAFYALLAIWTVVKPGDGGPAFQVLMSFLGCIYFLNDRIKKPFRSFFIGFGALVLGWVFSSFLVPVIPTKILPSSWTLELTSSLISYIFLWAGCTFLR</sequence>
<feature type="transmembrane region" description="Helical" evidence="1">
    <location>
        <begin position="281"/>
        <end position="298"/>
    </location>
</feature>
<dbReference type="InterPro" id="IPR036869">
    <property type="entry name" value="J_dom_sf"/>
</dbReference>
<feature type="transmembrane region" description="Helical" evidence="1">
    <location>
        <begin position="198"/>
        <end position="214"/>
    </location>
</feature>
<dbReference type="Pfam" id="PF11833">
    <property type="entry name" value="CPP1-like"/>
    <property type="match status" value="1"/>
</dbReference>
<name>A0A8T0G4L7_CERPU</name>
<feature type="transmembrane region" description="Helical" evidence="1">
    <location>
        <begin position="220"/>
        <end position="236"/>
    </location>
</feature>
<dbReference type="AlphaFoldDB" id="A0A8T0G4L7"/>
<gene>
    <name evidence="2" type="ORF">KC19_12G044500</name>
</gene>
<dbReference type="PANTHER" id="PTHR33372:SF14">
    <property type="entry name" value="J DOMAIN-CONTAINING PROTEIN"/>
    <property type="match status" value="1"/>
</dbReference>
<organism evidence="2 3">
    <name type="scientific">Ceratodon purpureus</name>
    <name type="common">Fire moss</name>
    <name type="synonym">Dicranum purpureum</name>
    <dbReference type="NCBI Taxonomy" id="3225"/>
    <lineage>
        <taxon>Eukaryota</taxon>
        <taxon>Viridiplantae</taxon>
        <taxon>Streptophyta</taxon>
        <taxon>Embryophyta</taxon>
        <taxon>Bryophyta</taxon>
        <taxon>Bryophytina</taxon>
        <taxon>Bryopsida</taxon>
        <taxon>Dicranidae</taxon>
        <taxon>Pseudoditrichales</taxon>
        <taxon>Ditrichaceae</taxon>
        <taxon>Ceratodon</taxon>
    </lineage>
</organism>
<comment type="caution">
    <text evidence="2">The sequence shown here is derived from an EMBL/GenBank/DDBJ whole genome shotgun (WGS) entry which is preliminary data.</text>
</comment>